<feature type="signal peptide" evidence="16">
    <location>
        <begin position="1"/>
        <end position="15"/>
    </location>
</feature>
<evidence type="ECO:0000256" key="2">
    <source>
        <dbReference type="ARBA" id="ARBA00004613"/>
    </source>
</evidence>
<evidence type="ECO:0000256" key="13">
    <source>
        <dbReference type="PIRSR" id="PIRSR601384-1"/>
    </source>
</evidence>
<dbReference type="PANTHER" id="PTHR37016">
    <property type="match status" value="1"/>
</dbReference>
<keyword evidence="8 16" id="KW-0732">Signal</keyword>
<evidence type="ECO:0000256" key="7">
    <source>
        <dbReference type="ARBA" id="ARBA00022723"/>
    </source>
</evidence>
<dbReference type="Gene3D" id="3.40.390.10">
    <property type="entry name" value="Collagenase (Catalytic Domain)"/>
    <property type="match status" value="1"/>
</dbReference>
<dbReference type="GO" id="GO:0005576">
    <property type="term" value="C:extracellular region"/>
    <property type="evidence" value="ECO:0007669"/>
    <property type="project" value="UniProtKB-SubCell"/>
</dbReference>
<keyword evidence="4 15" id="KW-0964">Secreted</keyword>
<keyword evidence="19" id="KW-1185">Reference proteome</keyword>
<evidence type="ECO:0000256" key="6">
    <source>
        <dbReference type="ARBA" id="ARBA00022685"/>
    </source>
</evidence>
<dbReference type="InterPro" id="IPR050414">
    <property type="entry name" value="Fungal_M35_metalloproteases"/>
</dbReference>
<accession>A0AAN6RE59</accession>
<comment type="cofactor">
    <cofactor evidence="14 15">
        <name>Zn(2+)</name>
        <dbReference type="ChEBI" id="CHEBI:29105"/>
    </cofactor>
    <text evidence="14 15">Binds 1 zinc ion per subunit.</text>
</comment>
<evidence type="ECO:0000259" key="17">
    <source>
        <dbReference type="SMART" id="SM01351"/>
    </source>
</evidence>
<comment type="catalytic activity">
    <reaction evidence="1 15">
        <text>Preferential cleavage of bonds with hydrophobic residues in P1'. Also 3-Asn-|-Gln-4 and 8-Gly-|-Ser-9 bonds in insulin B chain.</text>
        <dbReference type="EC" id="3.4.24.39"/>
    </reaction>
</comment>
<evidence type="ECO:0000256" key="5">
    <source>
        <dbReference type="ARBA" id="ARBA00022670"/>
    </source>
</evidence>
<dbReference type="AlphaFoldDB" id="A0AAN6RE59"/>
<name>A0AAN6RE59_9PLEO</name>
<reference evidence="18 19" key="1">
    <citation type="submission" date="2021-02" db="EMBL/GenBank/DDBJ databases">
        <title>Genome assembly of Pseudopithomyces chartarum.</title>
        <authorList>
            <person name="Jauregui R."/>
            <person name="Singh J."/>
            <person name="Voisey C."/>
        </authorList>
    </citation>
    <scope>NUCLEOTIDE SEQUENCE [LARGE SCALE GENOMIC DNA]</scope>
    <source>
        <strain evidence="18 19">AGR01</strain>
    </source>
</reference>
<evidence type="ECO:0000256" key="16">
    <source>
        <dbReference type="SAM" id="SignalP"/>
    </source>
</evidence>
<dbReference type="PRINTS" id="PR00768">
    <property type="entry name" value="DEUTEROLYSIN"/>
</dbReference>
<dbReference type="GO" id="GO:0004222">
    <property type="term" value="F:metalloendopeptidase activity"/>
    <property type="evidence" value="ECO:0007669"/>
    <property type="project" value="InterPro"/>
</dbReference>
<dbReference type="Gene3D" id="2.60.40.2970">
    <property type="match status" value="1"/>
</dbReference>
<evidence type="ECO:0000256" key="9">
    <source>
        <dbReference type="ARBA" id="ARBA00022801"/>
    </source>
</evidence>
<evidence type="ECO:0000256" key="14">
    <source>
        <dbReference type="PIRSR" id="PIRSR601384-2"/>
    </source>
</evidence>
<proteinExistence type="inferred from homology"/>
<evidence type="ECO:0000313" key="19">
    <source>
        <dbReference type="Proteomes" id="UP001280581"/>
    </source>
</evidence>
<keyword evidence="6 15" id="KW-0165">Cleavage on pair of basic residues</keyword>
<dbReference type="Proteomes" id="UP001280581">
    <property type="component" value="Unassembled WGS sequence"/>
</dbReference>
<keyword evidence="5 15" id="KW-0645">Protease</keyword>
<keyword evidence="11 15" id="KW-0482">Metalloprotease</keyword>
<dbReference type="CDD" id="cd11008">
    <property type="entry name" value="M35_deuterolysin_like"/>
    <property type="match status" value="1"/>
</dbReference>
<evidence type="ECO:0000256" key="3">
    <source>
        <dbReference type="ARBA" id="ARBA00010279"/>
    </source>
</evidence>
<comment type="similarity">
    <text evidence="3 15">Belongs to the peptidase M35 family.</text>
</comment>
<comment type="subcellular location">
    <subcellularLocation>
        <location evidence="2 15">Secreted</location>
    </subcellularLocation>
</comment>
<evidence type="ECO:0000256" key="12">
    <source>
        <dbReference type="ARBA" id="ARBA00023145"/>
    </source>
</evidence>
<keyword evidence="10 14" id="KW-0862">Zinc</keyword>
<feature type="binding site" evidence="14">
    <location>
        <position position="304"/>
    </location>
    <ligand>
        <name>Zn(2+)</name>
        <dbReference type="ChEBI" id="CHEBI:29105"/>
        <note>catalytic</note>
    </ligand>
</feature>
<evidence type="ECO:0000256" key="8">
    <source>
        <dbReference type="ARBA" id="ARBA00022729"/>
    </source>
</evidence>
<dbReference type="SMART" id="SM01351">
    <property type="entry name" value="Aspzincin_M35"/>
    <property type="match status" value="1"/>
</dbReference>
<evidence type="ECO:0000313" key="18">
    <source>
        <dbReference type="EMBL" id="KAK3203227.1"/>
    </source>
</evidence>
<feature type="domain" description="Lysine-specific metallo-endopeptidase" evidence="17">
    <location>
        <begin position="198"/>
        <end position="341"/>
    </location>
</feature>
<comment type="caution">
    <text evidence="18">The sequence shown here is derived from an EMBL/GenBank/DDBJ whole genome shotgun (WGS) entry which is preliminary data.</text>
</comment>
<dbReference type="GO" id="GO:0006508">
    <property type="term" value="P:proteolysis"/>
    <property type="evidence" value="ECO:0007669"/>
    <property type="project" value="UniProtKB-KW"/>
</dbReference>
<dbReference type="PANTHER" id="PTHR37016:SF2">
    <property type="entry name" value="NEUTRAL PROTEASE 2 HOMOLOG SNOG_02177"/>
    <property type="match status" value="1"/>
</dbReference>
<dbReference type="EC" id="3.4.24.39" evidence="15"/>
<sequence>MKVLSLAALISLANASVVSKRASPLDVKLELTGNTAVKASITNTGADAIKVWKTGSLFGEHATEKVQVFQGITGSKIPFGGIKVRVTTDNIPEESFQVIAPGETVEASFDVAELHDLGSGGSFDIASTGVLSTAAVDSTEITGAVPFSSNTITANIDGAEAEKVRSDFIKRSAVQTDCTGSKKTASVNALANCRTLAQAAYNAASSNTAKVQEYFKSTSSSTISRVRSVFSKVISECGSSTSGVSKTYCTDVYGNGCASNVLAYTLPSGSYIVNCPIYFSALPALTKSCHAQDQATTTLHESTHLSQIGGTDDLGYGYAAATRLSTSSALNNADSYALFANAIYAGC</sequence>
<dbReference type="GO" id="GO:0046872">
    <property type="term" value="F:metal ion binding"/>
    <property type="evidence" value="ECO:0007669"/>
    <property type="project" value="UniProtKB-KW"/>
</dbReference>
<dbReference type="InterPro" id="IPR001384">
    <property type="entry name" value="Peptidase_M35"/>
</dbReference>
<dbReference type="InterPro" id="IPR024079">
    <property type="entry name" value="MetalloPept_cat_dom_sf"/>
</dbReference>
<keyword evidence="9 15" id="KW-0378">Hydrolase</keyword>
<feature type="binding site" evidence="14">
    <location>
        <position position="313"/>
    </location>
    <ligand>
        <name>Zn(2+)</name>
        <dbReference type="ChEBI" id="CHEBI:29105"/>
        <note>catalytic</note>
    </ligand>
</feature>
<feature type="binding site" evidence="14">
    <location>
        <position position="300"/>
    </location>
    <ligand>
        <name>Zn(2+)</name>
        <dbReference type="ChEBI" id="CHEBI:29105"/>
        <note>catalytic</note>
    </ligand>
</feature>
<dbReference type="EMBL" id="WVTA01000011">
    <property type="protein sequence ID" value="KAK3203227.1"/>
    <property type="molecule type" value="Genomic_DNA"/>
</dbReference>
<dbReference type="InterPro" id="IPR029463">
    <property type="entry name" value="Lys_MEP"/>
</dbReference>
<feature type="active site" evidence="13">
    <location>
        <position position="301"/>
    </location>
</feature>
<keyword evidence="12" id="KW-0865">Zymogen</keyword>
<keyword evidence="7 14" id="KW-0479">Metal-binding</keyword>
<gene>
    <name evidence="18" type="ORF">GRF29_112g589820</name>
</gene>
<evidence type="ECO:0000256" key="10">
    <source>
        <dbReference type="ARBA" id="ARBA00022833"/>
    </source>
</evidence>
<evidence type="ECO:0000256" key="4">
    <source>
        <dbReference type="ARBA" id="ARBA00022525"/>
    </source>
</evidence>
<dbReference type="SUPFAM" id="SSF55486">
    <property type="entry name" value="Metalloproteases ('zincins'), catalytic domain"/>
    <property type="match status" value="1"/>
</dbReference>
<comment type="function">
    <text evidence="15">Secreted metalloproteinase that allows assimilation of proteinaceous substrates. Shows high activities on basic nuclear substrates such as histone and protamine.</text>
</comment>
<evidence type="ECO:0000256" key="11">
    <source>
        <dbReference type="ARBA" id="ARBA00023049"/>
    </source>
</evidence>
<dbReference type="Pfam" id="PF02102">
    <property type="entry name" value="Peptidase_M35"/>
    <property type="match status" value="1"/>
</dbReference>
<evidence type="ECO:0000256" key="1">
    <source>
        <dbReference type="ARBA" id="ARBA00001187"/>
    </source>
</evidence>
<organism evidence="18 19">
    <name type="scientific">Pseudopithomyces chartarum</name>
    <dbReference type="NCBI Taxonomy" id="1892770"/>
    <lineage>
        <taxon>Eukaryota</taxon>
        <taxon>Fungi</taxon>
        <taxon>Dikarya</taxon>
        <taxon>Ascomycota</taxon>
        <taxon>Pezizomycotina</taxon>
        <taxon>Dothideomycetes</taxon>
        <taxon>Pleosporomycetidae</taxon>
        <taxon>Pleosporales</taxon>
        <taxon>Massarineae</taxon>
        <taxon>Didymosphaeriaceae</taxon>
        <taxon>Pseudopithomyces</taxon>
    </lineage>
</organism>
<feature type="chain" id="PRO_5042930506" description="Neutral protease 2" evidence="16">
    <location>
        <begin position="16"/>
        <end position="347"/>
    </location>
</feature>
<protein>
    <recommendedName>
        <fullName evidence="15">Neutral protease 2</fullName>
        <ecNumber evidence="15">3.4.24.39</ecNumber>
    </recommendedName>
    <alternativeName>
        <fullName evidence="15">Deuterolysin</fullName>
    </alternativeName>
</protein>
<evidence type="ECO:0000256" key="15">
    <source>
        <dbReference type="RuleBase" id="RU361126"/>
    </source>
</evidence>